<dbReference type="InterPro" id="IPR019051">
    <property type="entry name" value="Trp_biosyn_TM_oprn/chp"/>
</dbReference>
<feature type="region of interest" description="Disordered" evidence="1">
    <location>
        <begin position="158"/>
        <end position="197"/>
    </location>
</feature>
<proteinExistence type="predicted"/>
<feature type="transmembrane region" description="Helical" evidence="2">
    <location>
        <begin position="129"/>
        <end position="151"/>
    </location>
</feature>
<dbReference type="AlphaFoldDB" id="A0A7G9S616"/>
<evidence type="ECO:0000313" key="4">
    <source>
        <dbReference type="Proteomes" id="UP000515934"/>
    </source>
</evidence>
<dbReference type="KEGG" id="ldn:H9L06_02840"/>
<evidence type="ECO:0000256" key="1">
    <source>
        <dbReference type="SAM" id="MobiDB-lite"/>
    </source>
</evidence>
<sequence>MSSKAILILLVVVGGGLGLLASVQVWIQVEFLTGVSAVERIEVTGQQASPAITLISLAALAAALVLTIAGPVFRKVIGLLVLVLGAGLAAVGTSIALSPIDGARSQIAESTGISGDSYDLLVASISSSAWPTITAVIGVLLGILGVCVLILSGRWKTAGRKYDSGTDGSKKKTRTSEPGDRISEWDALSDGDDPTDR</sequence>
<name>A0A7G9S616_9MICO</name>
<evidence type="ECO:0000313" key="3">
    <source>
        <dbReference type="EMBL" id="QNN63291.1"/>
    </source>
</evidence>
<reference evidence="3 4" key="1">
    <citation type="submission" date="2020-08" db="EMBL/GenBank/DDBJ databases">
        <title>Genome sequence of Leucobacter denitrificans KACC 14055T.</title>
        <authorList>
            <person name="Hyun D.-W."/>
            <person name="Bae J.-W."/>
        </authorList>
    </citation>
    <scope>NUCLEOTIDE SEQUENCE [LARGE SCALE GENOMIC DNA]</scope>
    <source>
        <strain evidence="3 4">KACC 14055</strain>
    </source>
</reference>
<organism evidence="3 4">
    <name type="scientific">Leucobacter denitrificans</name>
    <dbReference type="NCBI Taxonomy" id="683042"/>
    <lineage>
        <taxon>Bacteria</taxon>
        <taxon>Bacillati</taxon>
        <taxon>Actinomycetota</taxon>
        <taxon>Actinomycetes</taxon>
        <taxon>Micrococcales</taxon>
        <taxon>Microbacteriaceae</taxon>
        <taxon>Leucobacter</taxon>
    </lineage>
</organism>
<dbReference type="RefSeq" id="WP_187555758.1">
    <property type="nucleotide sequence ID" value="NZ_CP060716.1"/>
</dbReference>
<keyword evidence="2" id="KW-0472">Membrane</keyword>
<keyword evidence="2" id="KW-1133">Transmembrane helix</keyword>
<feature type="transmembrane region" description="Helical" evidence="2">
    <location>
        <begin position="7"/>
        <end position="27"/>
    </location>
</feature>
<feature type="transmembrane region" description="Helical" evidence="2">
    <location>
        <begin position="47"/>
        <end position="69"/>
    </location>
</feature>
<feature type="compositionally biased region" description="Basic and acidic residues" evidence="1">
    <location>
        <begin position="160"/>
        <end position="184"/>
    </location>
</feature>
<keyword evidence="2" id="KW-0812">Transmembrane</keyword>
<dbReference type="Proteomes" id="UP000515934">
    <property type="component" value="Chromosome"/>
</dbReference>
<feature type="compositionally biased region" description="Acidic residues" evidence="1">
    <location>
        <begin position="187"/>
        <end position="197"/>
    </location>
</feature>
<dbReference type="EMBL" id="CP060716">
    <property type="protein sequence ID" value="QNN63291.1"/>
    <property type="molecule type" value="Genomic_DNA"/>
</dbReference>
<accession>A0A7G9S616</accession>
<feature type="transmembrane region" description="Helical" evidence="2">
    <location>
        <begin position="76"/>
        <end position="97"/>
    </location>
</feature>
<keyword evidence="4" id="KW-1185">Reference proteome</keyword>
<protein>
    <submittedName>
        <fullName evidence="3">Trp biosynthesis-associated membrane protein</fullName>
    </submittedName>
</protein>
<evidence type="ECO:0000256" key="2">
    <source>
        <dbReference type="SAM" id="Phobius"/>
    </source>
</evidence>
<gene>
    <name evidence="3" type="ORF">H9L06_02840</name>
</gene>
<dbReference type="Pfam" id="PF09534">
    <property type="entry name" value="Trp_oprn_chp"/>
    <property type="match status" value="1"/>
</dbReference>